<gene>
    <name evidence="2" type="ORF">PCASD_09589</name>
</gene>
<feature type="compositionally biased region" description="Polar residues" evidence="1">
    <location>
        <begin position="25"/>
        <end position="34"/>
    </location>
</feature>
<accession>A0A2N5V2A3</accession>
<feature type="region of interest" description="Disordered" evidence="1">
    <location>
        <begin position="1"/>
        <end position="38"/>
    </location>
</feature>
<dbReference type="Proteomes" id="UP000235392">
    <property type="component" value="Unassembled WGS sequence"/>
</dbReference>
<evidence type="ECO:0000313" key="2">
    <source>
        <dbReference type="EMBL" id="PLW44140.1"/>
    </source>
</evidence>
<dbReference type="EMBL" id="PGCI01000060">
    <property type="protein sequence ID" value="PLW44140.1"/>
    <property type="molecule type" value="Genomic_DNA"/>
</dbReference>
<evidence type="ECO:0000313" key="3">
    <source>
        <dbReference type="Proteomes" id="UP000235392"/>
    </source>
</evidence>
<sequence>MRLHWLDHPPPSAYQSQLPGHMQTPHLNHAQTNNDDGDPRLLSLLAAANVPRDDIRLSHAPDPQITLTFWEQLQRVQGPLKRYLLSKAIEQKLQVLHTGFVLLQQSNVVGDGRRQ</sequence>
<comment type="caution">
    <text evidence="2">The sequence shown here is derived from an EMBL/GenBank/DDBJ whole genome shotgun (WGS) entry which is preliminary data.</text>
</comment>
<reference evidence="2 3" key="1">
    <citation type="submission" date="2017-11" db="EMBL/GenBank/DDBJ databases">
        <title>De novo assembly and phasing of dikaryotic genomes from two isolates of Puccinia coronata f. sp. avenae, the causal agent of oat crown rust.</title>
        <authorList>
            <person name="Miller M.E."/>
            <person name="Zhang Y."/>
            <person name="Omidvar V."/>
            <person name="Sperschneider J."/>
            <person name="Schwessinger B."/>
            <person name="Raley C."/>
            <person name="Palmer J.M."/>
            <person name="Garnica D."/>
            <person name="Upadhyaya N."/>
            <person name="Rathjen J."/>
            <person name="Taylor J.M."/>
            <person name="Park R.F."/>
            <person name="Dodds P.N."/>
            <person name="Hirsch C.D."/>
            <person name="Kianian S.F."/>
            <person name="Figueroa M."/>
        </authorList>
    </citation>
    <scope>NUCLEOTIDE SEQUENCE [LARGE SCALE GENOMIC DNA]</scope>
    <source>
        <strain evidence="2">12SD80</strain>
    </source>
</reference>
<dbReference type="AlphaFoldDB" id="A0A2N5V2A3"/>
<protein>
    <submittedName>
        <fullName evidence="2">Uncharacterized protein</fullName>
    </submittedName>
</protein>
<name>A0A2N5V2A3_9BASI</name>
<evidence type="ECO:0000256" key="1">
    <source>
        <dbReference type="SAM" id="MobiDB-lite"/>
    </source>
</evidence>
<proteinExistence type="predicted"/>
<organism evidence="2 3">
    <name type="scientific">Puccinia coronata f. sp. avenae</name>
    <dbReference type="NCBI Taxonomy" id="200324"/>
    <lineage>
        <taxon>Eukaryota</taxon>
        <taxon>Fungi</taxon>
        <taxon>Dikarya</taxon>
        <taxon>Basidiomycota</taxon>
        <taxon>Pucciniomycotina</taxon>
        <taxon>Pucciniomycetes</taxon>
        <taxon>Pucciniales</taxon>
        <taxon>Pucciniaceae</taxon>
        <taxon>Puccinia</taxon>
    </lineage>
</organism>